<dbReference type="OrthoDB" id="2988301at2759"/>
<keyword evidence="4" id="KW-1185">Reference proteome</keyword>
<keyword evidence="2" id="KW-0732">Signal</keyword>
<feature type="signal peptide" evidence="2">
    <location>
        <begin position="1"/>
        <end position="18"/>
    </location>
</feature>
<evidence type="ECO:0000256" key="2">
    <source>
        <dbReference type="SAM" id="SignalP"/>
    </source>
</evidence>
<feature type="chain" id="PRO_5002248712" description="G-protein coupled receptors family 3 profile domain-containing protein" evidence="2">
    <location>
        <begin position="19"/>
        <end position="372"/>
    </location>
</feature>
<protein>
    <recommendedName>
        <fullName evidence="5">G-protein coupled receptors family 3 profile domain-containing protein</fullName>
    </recommendedName>
</protein>
<proteinExistence type="predicted"/>
<feature type="transmembrane region" description="Helical" evidence="1">
    <location>
        <begin position="303"/>
        <end position="330"/>
    </location>
</feature>
<feature type="transmembrane region" description="Helical" evidence="1">
    <location>
        <begin position="241"/>
        <end position="262"/>
    </location>
</feature>
<feature type="transmembrane region" description="Helical" evidence="1">
    <location>
        <begin position="274"/>
        <end position="291"/>
    </location>
</feature>
<accession>A0A0D2PAR9</accession>
<evidence type="ECO:0000313" key="3">
    <source>
        <dbReference type="EMBL" id="KJA17425.1"/>
    </source>
</evidence>
<keyword evidence="1" id="KW-0812">Transmembrane</keyword>
<feature type="transmembrane region" description="Helical" evidence="1">
    <location>
        <begin position="83"/>
        <end position="104"/>
    </location>
</feature>
<evidence type="ECO:0000313" key="4">
    <source>
        <dbReference type="Proteomes" id="UP000054270"/>
    </source>
</evidence>
<name>A0A0D2PAR9_HYPSF</name>
<sequence>MFTTLGLVIHLLLNVLSAFSISPQKHSHPTFLNVLAVIPWVAWTGVVIAVLVFGFTHKQNVTISPNLIYCVIQKSPIPEVTSVATTTGLVAVFLIELTIGALLYRNRAIMNKFSQSMDMAIRILIFTVLGVSALSCGVIFTVTQTRAVQWDLIFAILPPAAALAFGTQRDLLLGWLPRRARAQAAPDATFVTLTSVNFISRSGSIQSLAGSRRSSISLSPSLKGLTSPSDAQATILNKPGIYVYLMLNLIGGVGMLVMLITAAASPRVHRLPTWYSFCIAWLLSAFSYTLLFISGQQFTPHPIFSVCFIQAALIYSMPPTTSAATLALLLQFSRTTFRPVEETESTNFMPATYGSIYHISSPVHRGFSVSND</sequence>
<dbReference type="AlphaFoldDB" id="A0A0D2PAR9"/>
<dbReference type="Proteomes" id="UP000054270">
    <property type="component" value="Unassembled WGS sequence"/>
</dbReference>
<feature type="transmembrane region" description="Helical" evidence="1">
    <location>
        <begin position="119"/>
        <end position="140"/>
    </location>
</feature>
<gene>
    <name evidence="3" type="ORF">HYPSUDRAFT_206255</name>
</gene>
<reference evidence="4" key="1">
    <citation type="submission" date="2014-04" db="EMBL/GenBank/DDBJ databases">
        <title>Evolutionary Origins and Diversification of the Mycorrhizal Mutualists.</title>
        <authorList>
            <consortium name="DOE Joint Genome Institute"/>
            <consortium name="Mycorrhizal Genomics Consortium"/>
            <person name="Kohler A."/>
            <person name="Kuo A."/>
            <person name="Nagy L.G."/>
            <person name="Floudas D."/>
            <person name="Copeland A."/>
            <person name="Barry K.W."/>
            <person name="Cichocki N."/>
            <person name="Veneault-Fourrey C."/>
            <person name="LaButti K."/>
            <person name="Lindquist E.A."/>
            <person name="Lipzen A."/>
            <person name="Lundell T."/>
            <person name="Morin E."/>
            <person name="Murat C."/>
            <person name="Riley R."/>
            <person name="Ohm R."/>
            <person name="Sun H."/>
            <person name="Tunlid A."/>
            <person name="Henrissat B."/>
            <person name="Grigoriev I.V."/>
            <person name="Hibbett D.S."/>
            <person name="Martin F."/>
        </authorList>
    </citation>
    <scope>NUCLEOTIDE SEQUENCE [LARGE SCALE GENOMIC DNA]</scope>
    <source>
        <strain evidence="4">FD-334 SS-4</strain>
    </source>
</reference>
<dbReference type="EMBL" id="KN817604">
    <property type="protein sequence ID" value="KJA17425.1"/>
    <property type="molecule type" value="Genomic_DNA"/>
</dbReference>
<keyword evidence="1" id="KW-1133">Transmembrane helix</keyword>
<evidence type="ECO:0008006" key="5">
    <source>
        <dbReference type="Google" id="ProtNLM"/>
    </source>
</evidence>
<keyword evidence="1" id="KW-0472">Membrane</keyword>
<evidence type="ECO:0000256" key="1">
    <source>
        <dbReference type="SAM" id="Phobius"/>
    </source>
</evidence>
<organism evidence="3 4">
    <name type="scientific">Hypholoma sublateritium (strain FD-334 SS-4)</name>
    <dbReference type="NCBI Taxonomy" id="945553"/>
    <lineage>
        <taxon>Eukaryota</taxon>
        <taxon>Fungi</taxon>
        <taxon>Dikarya</taxon>
        <taxon>Basidiomycota</taxon>
        <taxon>Agaricomycotina</taxon>
        <taxon>Agaricomycetes</taxon>
        <taxon>Agaricomycetidae</taxon>
        <taxon>Agaricales</taxon>
        <taxon>Agaricineae</taxon>
        <taxon>Strophariaceae</taxon>
        <taxon>Hypholoma</taxon>
    </lineage>
</organism>
<feature type="transmembrane region" description="Helical" evidence="1">
    <location>
        <begin position="34"/>
        <end position="55"/>
    </location>
</feature>
<dbReference type="STRING" id="945553.A0A0D2PAR9"/>